<feature type="transmembrane region" description="Helical" evidence="7">
    <location>
        <begin position="91"/>
        <end position="113"/>
    </location>
</feature>
<dbReference type="EMBL" id="CXST01000001">
    <property type="protein sequence ID" value="CTQ43920.1"/>
    <property type="molecule type" value="Genomic_DNA"/>
</dbReference>
<dbReference type="AlphaFoldDB" id="A0A0M6Y539"/>
<dbReference type="InterPro" id="IPR035906">
    <property type="entry name" value="MetI-like_sf"/>
</dbReference>
<dbReference type="CDD" id="cd06261">
    <property type="entry name" value="TM_PBP2"/>
    <property type="match status" value="1"/>
</dbReference>
<dbReference type="PANTHER" id="PTHR30183:SF7">
    <property type="entry name" value="FERRIC TRANSPORT SYSTEM PERMEASE PROTEIN FBPB 1-RELATED"/>
    <property type="match status" value="1"/>
</dbReference>
<keyword evidence="3" id="KW-1003">Cell membrane</keyword>
<keyword evidence="5 7" id="KW-1133">Transmembrane helix</keyword>
<evidence type="ECO:0000313" key="10">
    <source>
        <dbReference type="Proteomes" id="UP000048926"/>
    </source>
</evidence>
<feature type="transmembrane region" description="Helical" evidence="7">
    <location>
        <begin position="56"/>
        <end position="82"/>
    </location>
</feature>
<dbReference type="PROSITE" id="PS50928">
    <property type="entry name" value="ABC_TM1"/>
    <property type="match status" value="1"/>
</dbReference>
<accession>A0A0M6Y539</accession>
<keyword evidence="4 7" id="KW-0812">Transmembrane</keyword>
<comment type="subcellular location">
    <subcellularLocation>
        <location evidence="1 7">Cell membrane</location>
        <topology evidence="1 7">Multi-pass membrane protein</topology>
    </subcellularLocation>
</comment>
<dbReference type="OrthoDB" id="7056428at2"/>
<feature type="transmembrane region" description="Helical" evidence="7">
    <location>
        <begin position="125"/>
        <end position="145"/>
    </location>
</feature>
<feature type="transmembrane region" description="Helical" evidence="7">
    <location>
        <begin position="192"/>
        <end position="214"/>
    </location>
</feature>
<gene>
    <name evidence="9" type="primary">phnU_2</name>
    <name evidence="9" type="ORF">LAL4801_02362</name>
</gene>
<keyword evidence="6 7" id="KW-0472">Membrane</keyword>
<dbReference type="Gene3D" id="1.10.3720.10">
    <property type="entry name" value="MetI-like"/>
    <property type="match status" value="1"/>
</dbReference>
<dbReference type="GO" id="GO:0055085">
    <property type="term" value="P:transmembrane transport"/>
    <property type="evidence" value="ECO:0007669"/>
    <property type="project" value="InterPro"/>
</dbReference>
<dbReference type="RefSeq" id="WP_055656776.1">
    <property type="nucleotide sequence ID" value="NZ_CXST01000001.1"/>
</dbReference>
<dbReference type="GO" id="GO:0005886">
    <property type="term" value="C:plasma membrane"/>
    <property type="evidence" value="ECO:0007669"/>
    <property type="project" value="UniProtKB-SubCell"/>
</dbReference>
<proteinExistence type="inferred from homology"/>
<evidence type="ECO:0000256" key="1">
    <source>
        <dbReference type="ARBA" id="ARBA00004651"/>
    </source>
</evidence>
<organism evidence="9 10">
    <name type="scientific">Roseibium aggregatum</name>
    <dbReference type="NCBI Taxonomy" id="187304"/>
    <lineage>
        <taxon>Bacteria</taxon>
        <taxon>Pseudomonadati</taxon>
        <taxon>Pseudomonadota</taxon>
        <taxon>Alphaproteobacteria</taxon>
        <taxon>Hyphomicrobiales</taxon>
        <taxon>Stappiaceae</taxon>
        <taxon>Roseibium</taxon>
    </lineage>
</organism>
<name>A0A0M6Y539_9HYPH</name>
<evidence type="ECO:0000256" key="4">
    <source>
        <dbReference type="ARBA" id="ARBA00022692"/>
    </source>
</evidence>
<evidence type="ECO:0000313" key="9">
    <source>
        <dbReference type="EMBL" id="CTQ43920.1"/>
    </source>
</evidence>
<evidence type="ECO:0000256" key="6">
    <source>
        <dbReference type="ARBA" id="ARBA00023136"/>
    </source>
</evidence>
<dbReference type="SUPFAM" id="SSF161098">
    <property type="entry name" value="MetI-like"/>
    <property type="match status" value="1"/>
</dbReference>
<dbReference type="Pfam" id="PF00528">
    <property type="entry name" value="BPD_transp_1"/>
    <property type="match status" value="1"/>
</dbReference>
<keyword evidence="10" id="KW-1185">Reference proteome</keyword>
<feature type="domain" description="ABC transmembrane type-1" evidence="8">
    <location>
        <begin position="56"/>
        <end position="255"/>
    </location>
</feature>
<keyword evidence="2 7" id="KW-0813">Transport</keyword>
<dbReference type="Proteomes" id="UP000048926">
    <property type="component" value="Unassembled WGS sequence"/>
</dbReference>
<evidence type="ECO:0000256" key="5">
    <source>
        <dbReference type="ARBA" id="ARBA00022989"/>
    </source>
</evidence>
<sequence>MSDRTFVTACLVPLAVFAFAFLALPLVRLVQASFESEAGWHIYLQILQTPRYLETLVNTVLVSLAVSLAALALATTAGLFLARNRFFGRGLLLSVLTLPLAFPGVVIGFLIILLGGRQGLFNQLLPGHIVFAYSLIGLFLGYLYFSIPRVLLTVMAAVEKLDPALEEAARTLGASPWRIVIDVILPGLAPSLVAAGAIAFATAMGAFGTAFTLATNIDVLPMVIYTEFTLSANIAMASALSVLLGLVTWALLYIARSFAGTTVAAGG</sequence>
<feature type="transmembrane region" description="Helical" evidence="7">
    <location>
        <begin position="234"/>
        <end position="255"/>
    </location>
</feature>
<evidence type="ECO:0000256" key="7">
    <source>
        <dbReference type="RuleBase" id="RU363032"/>
    </source>
</evidence>
<dbReference type="InterPro" id="IPR000515">
    <property type="entry name" value="MetI-like"/>
</dbReference>
<protein>
    <submittedName>
        <fullName evidence="9">Putative 2-aminoethylphosphonate transport system permease protein PhnU</fullName>
    </submittedName>
</protein>
<evidence type="ECO:0000256" key="2">
    <source>
        <dbReference type="ARBA" id="ARBA00022448"/>
    </source>
</evidence>
<evidence type="ECO:0000259" key="8">
    <source>
        <dbReference type="PROSITE" id="PS50928"/>
    </source>
</evidence>
<reference evidence="10" key="1">
    <citation type="submission" date="2015-07" db="EMBL/GenBank/DDBJ databases">
        <authorList>
            <person name="Rodrigo-Torres Lidia"/>
            <person name="Arahal R.David."/>
        </authorList>
    </citation>
    <scope>NUCLEOTIDE SEQUENCE [LARGE SCALE GENOMIC DNA]</scope>
    <source>
        <strain evidence="10">CECT 4801</strain>
    </source>
</reference>
<dbReference type="STRING" id="187304.B0E33_17660"/>
<dbReference type="PANTHER" id="PTHR30183">
    <property type="entry name" value="MOLYBDENUM TRANSPORT SYSTEM PERMEASE PROTEIN MODB"/>
    <property type="match status" value="1"/>
</dbReference>
<evidence type="ECO:0000256" key="3">
    <source>
        <dbReference type="ARBA" id="ARBA00022475"/>
    </source>
</evidence>
<comment type="similarity">
    <text evidence="7">Belongs to the binding-protein-dependent transport system permease family.</text>
</comment>